<organism evidence="2 3">
    <name type="scientific">Cinchona calisaya</name>
    <dbReference type="NCBI Taxonomy" id="153742"/>
    <lineage>
        <taxon>Eukaryota</taxon>
        <taxon>Viridiplantae</taxon>
        <taxon>Streptophyta</taxon>
        <taxon>Embryophyta</taxon>
        <taxon>Tracheophyta</taxon>
        <taxon>Spermatophyta</taxon>
        <taxon>Magnoliopsida</taxon>
        <taxon>eudicotyledons</taxon>
        <taxon>Gunneridae</taxon>
        <taxon>Pentapetalae</taxon>
        <taxon>asterids</taxon>
        <taxon>lamiids</taxon>
        <taxon>Gentianales</taxon>
        <taxon>Rubiaceae</taxon>
        <taxon>Cinchonoideae</taxon>
        <taxon>Cinchoneae</taxon>
        <taxon>Cinchona</taxon>
    </lineage>
</organism>
<feature type="chain" id="PRO_5044895585" evidence="1">
    <location>
        <begin position="21"/>
        <end position="130"/>
    </location>
</feature>
<reference evidence="2 3" key="1">
    <citation type="submission" date="2024-11" db="EMBL/GenBank/DDBJ databases">
        <title>A near-complete genome assembly of Cinchona calisaya.</title>
        <authorList>
            <person name="Lian D.C."/>
            <person name="Zhao X.W."/>
            <person name="Wei L."/>
        </authorList>
    </citation>
    <scope>NUCLEOTIDE SEQUENCE [LARGE SCALE GENOMIC DNA]</scope>
    <source>
        <tissue evidence="2">Nenye</tissue>
    </source>
</reference>
<dbReference type="EMBL" id="JBJUIK010000003">
    <property type="protein sequence ID" value="KAL3533078.1"/>
    <property type="molecule type" value="Genomic_DNA"/>
</dbReference>
<evidence type="ECO:0000313" key="2">
    <source>
        <dbReference type="EMBL" id="KAL3533078.1"/>
    </source>
</evidence>
<feature type="signal peptide" evidence="1">
    <location>
        <begin position="1"/>
        <end position="20"/>
    </location>
</feature>
<gene>
    <name evidence="2" type="ORF">ACH5RR_006599</name>
</gene>
<sequence length="130" mass="14230">MTQRHHHFHLAVLLEPFAMLFQPWKSLLRCPQLPCSSVDAPLIGQLDEATAHMVGEKINSQIMASAAGASVDDSNSENKEPIVRLQIGLAPIRRGVGGSFMPASASDQAVASPLLLLPWLRLLRSRTIRQ</sequence>
<comment type="caution">
    <text evidence="2">The sequence shown here is derived from an EMBL/GenBank/DDBJ whole genome shotgun (WGS) entry which is preliminary data.</text>
</comment>
<dbReference type="AlphaFoldDB" id="A0ABD3APG1"/>
<name>A0ABD3APG1_9GENT</name>
<protein>
    <submittedName>
        <fullName evidence="2">Uncharacterized protein</fullName>
    </submittedName>
</protein>
<dbReference type="Proteomes" id="UP001630127">
    <property type="component" value="Unassembled WGS sequence"/>
</dbReference>
<keyword evidence="1" id="KW-0732">Signal</keyword>
<proteinExistence type="predicted"/>
<keyword evidence="3" id="KW-1185">Reference proteome</keyword>
<evidence type="ECO:0000313" key="3">
    <source>
        <dbReference type="Proteomes" id="UP001630127"/>
    </source>
</evidence>
<evidence type="ECO:0000256" key="1">
    <source>
        <dbReference type="SAM" id="SignalP"/>
    </source>
</evidence>
<accession>A0ABD3APG1</accession>